<evidence type="ECO:0000259" key="5">
    <source>
        <dbReference type="Pfam" id="PF18267"/>
    </source>
</evidence>
<dbReference type="InterPro" id="IPR041575">
    <property type="entry name" value="Rubredoxin_C"/>
</dbReference>
<dbReference type="InterPro" id="IPR050260">
    <property type="entry name" value="FAD-bd_OxRdtase"/>
</dbReference>
<dbReference type="PANTHER" id="PTHR43429:SF3">
    <property type="entry name" value="NITRITE REDUCTASE [NAD(P)H]"/>
    <property type="match status" value="1"/>
</dbReference>
<keyword evidence="3" id="KW-0274">FAD</keyword>
<dbReference type="Gene3D" id="3.30.390.30">
    <property type="match status" value="1"/>
</dbReference>
<gene>
    <name evidence="6" type="ORF">CSCA_2751</name>
</gene>
<evidence type="ECO:0000256" key="2">
    <source>
        <dbReference type="ARBA" id="ARBA00022630"/>
    </source>
</evidence>
<evidence type="ECO:0000313" key="7">
    <source>
        <dbReference type="Proteomes" id="UP000033115"/>
    </source>
</evidence>
<dbReference type="STRING" id="1548.CSCA_2751"/>
<dbReference type="EMBL" id="CP009933">
    <property type="protein sequence ID" value="AKA69876.1"/>
    <property type="molecule type" value="Genomic_DNA"/>
</dbReference>
<dbReference type="PRINTS" id="PR00411">
    <property type="entry name" value="PNDRDTASEI"/>
</dbReference>
<dbReference type="PANTHER" id="PTHR43429">
    <property type="entry name" value="PYRIDINE NUCLEOTIDE-DISULFIDE OXIDOREDUCTASE DOMAIN-CONTAINING"/>
    <property type="match status" value="1"/>
</dbReference>
<dbReference type="SUPFAM" id="SSF51905">
    <property type="entry name" value="FAD/NAD(P)-binding domain"/>
    <property type="match status" value="1"/>
</dbReference>
<accession>A0A0E3GR84</accession>
<evidence type="ECO:0000256" key="3">
    <source>
        <dbReference type="ARBA" id="ARBA00022827"/>
    </source>
</evidence>
<dbReference type="RefSeq" id="WP_029161533.1">
    <property type="nucleotide sequence ID" value="NZ_CP009933.1"/>
</dbReference>
<evidence type="ECO:0000256" key="1">
    <source>
        <dbReference type="ARBA" id="ARBA00001974"/>
    </source>
</evidence>
<dbReference type="InterPro" id="IPR036188">
    <property type="entry name" value="FAD/NAD-bd_sf"/>
</dbReference>
<dbReference type="Pfam" id="PF18267">
    <property type="entry name" value="Rubredoxin_C"/>
    <property type="match status" value="1"/>
</dbReference>
<feature type="domain" description="FAD/NAD(P)-binding" evidence="4">
    <location>
        <begin position="1"/>
        <end position="291"/>
    </location>
</feature>
<dbReference type="Gene3D" id="3.50.50.60">
    <property type="entry name" value="FAD/NAD(P)-binding domain"/>
    <property type="match status" value="2"/>
</dbReference>
<feature type="domain" description="NADH-rubredoxin oxidoreductase C-terminal" evidence="5">
    <location>
        <begin position="314"/>
        <end position="379"/>
    </location>
</feature>
<keyword evidence="7" id="KW-1185">Reference proteome</keyword>
<dbReference type="AlphaFoldDB" id="A0A0E3GR84"/>
<reference evidence="6 7" key="1">
    <citation type="journal article" date="2015" name="J. Biotechnol.">
        <title>Complete genome sequence of a malodorant-producing acetogen, Clostridium scatologenes ATCC 25775(T).</title>
        <authorList>
            <person name="Zhu Z."/>
            <person name="Guo T."/>
            <person name="Zheng H."/>
            <person name="Song T."/>
            <person name="Ouyang P."/>
            <person name="Xie J."/>
        </authorList>
    </citation>
    <scope>NUCLEOTIDE SEQUENCE [LARGE SCALE GENOMIC DNA]</scope>
    <source>
        <strain evidence="6 7">ATCC 25775</strain>
    </source>
</reference>
<proteinExistence type="predicted"/>
<keyword evidence="2" id="KW-0285">Flavoprotein</keyword>
<comment type="cofactor">
    <cofactor evidence="1">
        <name>FAD</name>
        <dbReference type="ChEBI" id="CHEBI:57692"/>
    </cofactor>
</comment>
<evidence type="ECO:0000313" key="6">
    <source>
        <dbReference type="EMBL" id="AKA69876.1"/>
    </source>
</evidence>
<dbReference type="KEGG" id="csq:CSCA_2751"/>
<dbReference type="PRINTS" id="PR00368">
    <property type="entry name" value="FADPNR"/>
</dbReference>
<dbReference type="InterPro" id="IPR023753">
    <property type="entry name" value="FAD/NAD-binding_dom"/>
</dbReference>
<evidence type="ECO:0000259" key="4">
    <source>
        <dbReference type="Pfam" id="PF07992"/>
    </source>
</evidence>
<name>A0A0E3GR84_CLOSL</name>
<sequence length="408" mass="45415">MKYVVLGASASGINGVRQLRNLDKEAEITLISKDDKVYSRCILHHYMEGIRDVKRLEFVEDDFMNKNNIKWIKDNEAIKIDVNLKEVVLLDERIVKFDKLLIATGSNTFFPPIPNLRTAPNAIGFRNFDDCEKVMELSKTCDDIVIMGAGLIGIDVISGLLHTGKNIALVEMKDHMLSIQLDKRAASAYEKGFESKGVKQYYEKGINELIVNEEGKITDILLTTGEKIPCDLLVVAAGVRANVGFLEGSGIETDKFGLIIDAFGKTNCEDIYGAGDVTGRNPIWPTAVKEGIIAASNMVGVKSEMTDFFASKSTMNFLGIPTMSLGINEPTDETYTVEIESDDNGNYKKVIYKDGRIYGAILQGDLSYAGILTQLIRAKIDVSKVKKPIFKIDYSDFFNIKENFEFTY</sequence>
<dbReference type="Proteomes" id="UP000033115">
    <property type="component" value="Chromosome"/>
</dbReference>
<organism evidence="6 7">
    <name type="scientific">Clostridium scatologenes</name>
    <dbReference type="NCBI Taxonomy" id="1548"/>
    <lineage>
        <taxon>Bacteria</taxon>
        <taxon>Bacillati</taxon>
        <taxon>Bacillota</taxon>
        <taxon>Clostridia</taxon>
        <taxon>Eubacteriales</taxon>
        <taxon>Clostridiaceae</taxon>
        <taxon>Clostridium</taxon>
    </lineage>
</organism>
<dbReference type="GO" id="GO:0016491">
    <property type="term" value="F:oxidoreductase activity"/>
    <property type="evidence" value="ECO:0007669"/>
    <property type="project" value="InterPro"/>
</dbReference>
<dbReference type="HOGENOM" id="CLU_003291_4_4_9"/>
<dbReference type="InterPro" id="IPR016156">
    <property type="entry name" value="FAD/NAD-linked_Rdtase_dimer_sf"/>
</dbReference>
<protein>
    <submittedName>
        <fullName evidence="6">Nitrate reductase, NADH oxidase subunit</fullName>
    </submittedName>
</protein>
<dbReference type="Pfam" id="PF07992">
    <property type="entry name" value="Pyr_redox_2"/>
    <property type="match status" value="1"/>
</dbReference>